<proteinExistence type="predicted"/>
<gene>
    <name evidence="2" type="ORF">HQ35_06010</name>
</gene>
<keyword evidence="1" id="KW-0812">Transmembrane</keyword>
<dbReference type="EMBL" id="JQJD01000043">
    <property type="protein sequence ID" value="KGN80242.1"/>
    <property type="molecule type" value="Genomic_DNA"/>
</dbReference>
<sequence>MTSTSFRKLAELLLAIGYVAYAFWNISEGDSYLDQSFYFFFAAILLMAVFLDPKTKSHKMTPKERTSYFKAVLMGIIVFVVVTVGVSVYAFFVKGISEVISVMLSGALAVVILSGFLSQYKTSPEGKDLHSELK</sequence>
<protein>
    <submittedName>
        <fullName evidence="2">Uncharacterized protein</fullName>
    </submittedName>
</protein>
<dbReference type="AlphaFoldDB" id="A0A0A2ERB1"/>
<dbReference type="RefSeq" id="WP_036851739.1">
    <property type="nucleotide sequence ID" value="NZ_JQJD01000043.1"/>
</dbReference>
<comment type="caution">
    <text evidence="2">The sequence shown here is derived from an EMBL/GenBank/DDBJ whole genome shotgun (WGS) entry which is preliminary data.</text>
</comment>
<keyword evidence="1" id="KW-1133">Transmembrane helix</keyword>
<reference evidence="2 3" key="1">
    <citation type="submission" date="2014-08" db="EMBL/GenBank/DDBJ databases">
        <title>Porphyromonas cangingivalis strain:COT-109_OH1386 Genome sequencing.</title>
        <authorList>
            <person name="Wallis C."/>
            <person name="Deusch O."/>
            <person name="O'Flynn C."/>
            <person name="Davis I."/>
            <person name="Jospin G."/>
            <person name="Darling A.E."/>
            <person name="Coil D.A."/>
            <person name="Alexiev A."/>
            <person name="Horsfall A."/>
            <person name="Kirkwood N."/>
            <person name="Harris S."/>
            <person name="Eisen J.A."/>
        </authorList>
    </citation>
    <scope>NUCLEOTIDE SEQUENCE [LARGE SCALE GENOMIC DNA]</scope>
    <source>
        <strain evidence="3">COT-109 OH1386</strain>
    </source>
</reference>
<evidence type="ECO:0000256" key="1">
    <source>
        <dbReference type="SAM" id="Phobius"/>
    </source>
</evidence>
<feature type="transmembrane region" description="Helical" evidence="1">
    <location>
        <begin position="99"/>
        <end position="117"/>
    </location>
</feature>
<evidence type="ECO:0000313" key="2">
    <source>
        <dbReference type="EMBL" id="KGN80242.1"/>
    </source>
</evidence>
<keyword evidence="1" id="KW-0472">Membrane</keyword>
<dbReference type="Proteomes" id="UP000030125">
    <property type="component" value="Unassembled WGS sequence"/>
</dbReference>
<feature type="transmembrane region" description="Helical" evidence="1">
    <location>
        <begin position="32"/>
        <end position="51"/>
    </location>
</feature>
<organism evidence="2 3">
    <name type="scientific">Porphyromonas cangingivalis</name>
    <dbReference type="NCBI Taxonomy" id="36874"/>
    <lineage>
        <taxon>Bacteria</taxon>
        <taxon>Pseudomonadati</taxon>
        <taxon>Bacteroidota</taxon>
        <taxon>Bacteroidia</taxon>
        <taxon>Bacteroidales</taxon>
        <taxon>Porphyromonadaceae</taxon>
        <taxon>Porphyromonas</taxon>
    </lineage>
</organism>
<name>A0A0A2ERB1_PORCN</name>
<feature type="transmembrane region" description="Helical" evidence="1">
    <location>
        <begin position="71"/>
        <end position="93"/>
    </location>
</feature>
<keyword evidence="3" id="KW-1185">Reference proteome</keyword>
<feature type="transmembrane region" description="Helical" evidence="1">
    <location>
        <begin position="9"/>
        <end position="26"/>
    </location>
</feature>
<accession>A0A0A2ERB1</accession>
<evidence type="ECO:0000313" key="3">
    <source>
        <dbReference type="Proteomes" id="UP000030125"/>
    </source>
</evidence>